<evidence type="ECO:0000256" key="1">
    <source>
        <dbReference type="SAM" id="MobiDB-lite"/>
    </source>
</evidence>
<evidence type="ECO:0000313" key="2">
    <source>
        <dbReference type="EMBL" id="CAD6243429.1"/>
    </source>
</evidence>
<keyword evidence="3" id="KW-1185">Reference proteome</keyword>
<feature type="region of interest" description="Disordered" evidence="1">
    <location>
        <begin position="1"/>
        <end position="29"/>
    </location>
</feature>
<name>A0A811PLM6_9POAL</name>
<reference evidence="2" key="1">
    <citation type="submission" date="2020-10" db="EMBL/GenBank/DDBJ databases">
        <authorList>
            <person name="Han B."/>
            <person name="Lu T."/>
            <person name="Zhao Q."/>
            <person name="Huang X."/>
            <person name="Zhao Y."/>
        </authorList>
    </citation>
    <scope>NUCLEOTIDE SEQUENCE</scope>
</reference>
<gene>
    <name evidence="2" type="ORF">NCGR_LOCUS28578</name>
</gene>
<evidence type="ECO:0000313" key="3">
    <source>
        <dbReference type="Proteomes" id="UP000604825"/>
    </source>
</evidence>
<dbReference type="AlphaFoldDB" id="A0A811PLM6"/>
<sequence length="114" mass="12869">METKQRSAETWRASATSVPRPNGNPGVPAIPRPAQPHAIDNAYAVHRSLWWCPAKTTGRQDKDLAGRMARTFWQITDGLGPASLYERGQVFLREYDLQTMALASKRTTAYLYFE</sequence>
<proteinExistence type="predicted"/>
<dbReference type="Proteomes" id="UP000604825">
    <property type="component" value="Unassembled WGS sequence"/>
</dbReference>
<dbReference type="EMBL" id="CAJGYO010000007">
    <property type="protein sequence ID" value="CAD6243429.1"/>
    <property type="molecule type" value="Genomic_DNA"/>
</dbReference>
<protein>
    <submittedName>
        <fullName evidence="2">Uncharacterized protein</fullName>
    </submittedName>
</protein>
<organism evidence="2 3">
    <name type="scientific">Miscanthus lutarioriparius</name>
    <dbReference type="NCBI Taxonomy" id="422564"/>
    <lineage>
        <taxon>Eukaryota</taxon>
        <taxon>Viridiplantae</taxon>
        <taxon>Streptophyta</taxon>
        <taxon>Embryophyta</taxon>
        <taxon>Tracheophyta</taxon>
        <taxon>Spermatophyta</taxon>
        <taxon>Magnoliopsida</taxon>
        <taxon>Liliopsida</taxon>
        <taxon>Poales</taxon>
        <taxon>Poaceae</taxon>
        <taxon>PACMAD clade</taxon>
        <taxon>Panicoideae</taxon>
        <taxon>Andropogonodae</taxon>
        <taxon>Andropogoneae</taxon>
        <taxon>Saccharinae</taxon>
        <taxon>Miscanthus</taxon>
    </lineage>
</organism>
<accession>A0A811PLM6</accession>
<comment type="caution">
    <text evidence="2">The sequence shown here is derived from an EMBL/GenBank/DDBJ whole genome shotgun (WGS) entry which is preliminary data.</text>
</comment>